<sequence length="181" mass="20365">MERLTFEGNFCDIAQCCHLLCPHGGSCTQKQVWERLKQYEDPGLAPEDCAEYRKFEDEIIASGKTFGWLVELLKADKDGRLLVLPCKVGDTVWAASGKIIKCEIDETYLCDSGGVEFLVSFNCDGTDCKRCPFNNWTQDCFGEHYCDCAYGNSSFKDSEIGKTIFLTREEAESALEAMKDD</sequence>
<organism evidence="1">
    <name type="scientific">Myoviridae sp. ctagO6</name>
    <dbReference type="NCBI Taxonomy" id="2826667"/>
    <lineage>
        <taxon>Viruses</taxon>
        <taxon>Duplodnaviria</taxon>
        <taxon>Heunggongvirae</taxon>
        <taxon>Uroviricota</taxon>
        <taxon>Caudoviricetes</taxon>
    </lineage>
</organism>
<protein>
    <submittedName>
        <fullName evidence="1">Uncharacterized protein</fullName>
    </submittedName>
</protein>
<reference evidence="1" key="1">
    <citation type="journal article" date="2021" name="Proc. Natl. Acad. Sci. U.S.A.">
        <title>A Catalog of Tens of Thousands of Viruses from Human Metagenomes Reveals Hidden Associations with Chronic Diseases.</title>
        <authorList>
            <person name="Tisza M.J."/>
            <person name="Buck C.B."/>
        </authorList>
    </citation>
    <scope>NUCLEOTIDE SEQUENCE</scope>
    <source>
        <strain evidence="1">CtagO6</strain>
    </source>
</reference>
<name>A0A8S5NQK3_9CAUD</name>
<dbReference type="EMBL" id="BK015215">
    <property type="protein sequence ID" value="DAD96331.1"/>
    <property type="molecule type" value="Genomic_DNA"/>
</dbReference>
<evidence type="ECO:0000313" key="1">
    <source>
        <dbReference type="EMBL" id="DAD96331.1"/>
    </source>
</evidence>
<proteinExistence type="predicted"/>
<accession>A0A8S5NQK3</accession>